<dbReference type="PANTHER" id="PTHR48050:SF11">
    <property type="entry name" value="GLYCOSYLTRANSFERASE"/>
    <property type="match status" value="1"/>
</dbReference>
<comment type="caution">
    <text evidence="3">The sequence shown here is derived from an EMBL/GenBank/DDBJ whole genome shotgun (WGS) entry which is preliminary data.</text>
</comment>
<dbReference type="InterPro" id="IPR050426">
    <property type="entry name" value="Glycosyltransferase_28"/>
</dbReference>
<dbReference type="Proteomes" id="UP001341840">
    <property type="component" value="Unassembled WGS sequence"/>
</dbReference>
<gene>
    <name evidence="3" type="ORF">PIB30_012717</name>
</gene>
<evidence type="ECO:0000313" key="4">
    <source>
        <dbReference type="Proteomes" id="UP001341840"/>
    </source>
</evidence>
<evidence type="ECO:0000313" key="3">
    <source>
        <dbReference type="EMBL" id="MED6119526.1"/>
    </source>
</evidence>
<evidence type="ECO:0000256" key="1">
    <source>
        <dbReference type="ARBA" id="ARBA00022679"/>
    </source>
</evidence>
<keyword evidence="1" id="KW-0808">Transferase</keyword>
<dbReference type="EMBL" id="JASCZI010030240">
    <property type="protein sequence ID" value="MED6119526.1"/>
    <property type="molecule type" value="Genomic_DNA"/>
</dbReference>
<dbReference type="SUPFAM" id="SSF53756">
    <property type="entry name" value="UDP-Glycosyltransferase/glycogen phosphorylase"/>
    <property type="match status" value="1"/>
</dbReference>
<dbReference type="CDD" id="cd03784">
    <property type="entry name" value="GT1_Gtf-like"/>
    <property type="match status" value="1"/>
</dbReference>
<protein>
    <recommendedName>
        <fullName evidence="2">Erythromycin biosynthesis protein CIII-like C-terminal domain-containing protein</fullName>
    </recommendedName>
</protein>
<proteinExistence type="predicted"/>
<name>A0ABU6R6U4_9FABA</name>
<dbReference type="PANTHER" id="PTHR48050">
    <property type="entry name" value="STEROL 3-BETA-GLUCOSYLTRANSFERASE"/>
    <property type="match status" value="1"/>
</dbReference>
<dbReference type="PROSITE" id="PS51257">
    <property type="entry name" value="PROKAR_LIPOPROTEIN"/>
    <property type="match status" value="1"/>
</dbReference>
<organism evidence="3 4">
    <name type="scientific">Stylosanthes scabra</name>
    <dbReference type="NCBI Taxonomy" id="79078"/>
    <lineage>
        <taxon>Eukaryota</taxon>
        <taxon>Viridiplantae</taxon>
        <taxon>Streptophyta</taxon>
        <taxon>Embryophyta</taxon>
        <taxon>Tracheophyta</taxon>
        <taxon>Spermatophyta</taxon>
        <taxon>Magnoliopsida</taxon>
        <taxon>eudicotyledons</taxon>
        <taxon>Gunneridae</taxon>
        <taxon>Pentapetalae</taxon>
        <taxon>rosids</taxon>
        <taxon>fabids</taxon>
        <taxon>Fabales</taxon>
        <taxon>Fabaceae</taxon>
        <taxon>Papilionoideae</taxon>
        <taxon>50 kb inversion clade</taxon>
        <taxon>dalbergioids sensu lato</taxon>
        <taxon>Dalbergieae</taxon>
        <taxon>Pterocarpus clade</taxon>
        <taxon>Stylosanthes</taxon>
    </lineage>
</organism>
<keyword evidence="4" id="KW-1185">Reference proteome</keyword>
<evidence type="ECO:0000259" key="2">
    <source>
        <dbReference type="Pfam" id="PF06722"/>
    </source>
</evidence>
<dbReference type="InterPro" id="IPR010610">
    <property type="entry name" value="EryCIII-like_C"/>
</dbReference>
<dbReference type="Pfam" id="PF06722">
    <property type="entry name" value="EryCIII-like_C"/>
    <property type="match status" value="1"/>
</dbReference>
<accession>A0ABU6R6U4</accession>
<dbReference type="Gene3D" id="3.40.50.2000">
    <property type="entry name" value="Glycogen Phosphorylase B"/>
    <property type="match status" value="2"/>
</dbReference>
<feature type="domain" description="Erythromycin biosynthesis protein CIII-like C-terminal" evidence="2">
    <location>
        <begin position="406"/>
        <end position="502"/>
    </location>
</feature>
<sequence>MERMKPKAVFMAFGTKGDVYPLSAIAAAFACEQKQYEVILVTHSAHQSLSSHLAEKHVEYCPVSSPPVLSADQNNDLEGLNCQLGKEDLSFSLQKKKITQDHRQECYSLIERIFGDGPTLDDIDINKFKQEVKCMVIEELYLMLQEGWSLAESFCVHCVVAAPYVVPYSAPATFESQFERELPLLSKYLTGAPSGKESAVVYDWEIDVIHWMWPLFTENWGSWRNDNLHLSSCPFTDPVTGIPTWHRRPQSPLVMYGFSKEVVECPAYWPLKVRVCGFWFPPIEWQFTCKRCKEISVCCSSGGQYATDDLCLSHLELHNFIKTNPVFVGLSSIGSMGFLKDPHAFVSVLQTVLNTTRYRFILFTAGYEPLESIVRKLAVEESSDQKKWNEDCVPLFNGQLFCFFGSLPYTWLFKQCAAVIHHGGSGTTAAALQAGTPQVVCPFMLDQFYWAERMHWLGVSPEPLSRNHLVPDKNDETSIQEAAQVLSKAIHDALSSRVKARAAEISRRISLEDGVSEAIKCLKEELGIN</sequence>
<reference evidence="3 4" key="1">
    <citation type="journal article" date="2023" name="Plants (Basel)">
        <title>Bridging the Gap: Combining Genomics and Transcriptomics Approaches to Understand Stylosanthes scabra, an Orphan Legume from the Brazilian Caatinga.</title>
        <authorList>
            <person name="Ferreira-Neto J.R.C."/>
            <person name="da Silva M.D."/>
            <person name="Binneck E."/>
            <person name="de Melo N.F."/>
            <person name="da Silva R.H."/>
            <person name="de Melo A.L.T.M."/>
            <person name="Pandolfi V."/>
            <person name="Bustamante F.O."/>
            <person name="Brasileiro-Vidal A.C."/>
            <person name="Benko-Iseppon A.M."/>
        </authorList>
    </citation>
    <scope>NUCLEOTIDE SEQUENCE [LARGE SCALE GENOMIC DNA]</scope>
    <source>
        <tissue evidence="3">Leaves</tissue>
    </source>
</reference>
<dbReference type="InterPro" id="IPR002213">
    <property type="entry name" value="UDP_glucos_trans"/>
</dbReference>